<dbReference type="InterPro" id="IPR003848">
    <property type="entry name" value="DUF218"/>
</dbReference>
<evidence type="ECO:0000313" key="2">
    <source>
        <dbReference type="EMBL" id="MFC4133672.1"/>
    </source>
</evidence>
<dbReference type="RefSeq" id="WP_308197660.1">
    <property type="nucleotide sequence ID" value="NZ_JAMZDZ010000001.1"/>
</dbReference>
<proteinExistence type="predicted"/>
<protein>
    <submittedName>
        <fullName evidence="2">Vancomycin high temperature exclusion protein</fullName>
    </submittedName>
</protein>
<dbReference type="CDD" id="cd06259">
    <property type="entry name" value="YdcF-like"/>
    <property type="match status" value="1"/>
</dbReference>
<sequence>MKIPWRTVRRGLLIAGLAGIVTVAASQLWIRGGARGHVYAESDVPARPVALVLGAQVDPNGSPSGFLTARLAEAKRLYDAGKVQAILVSGDHGEWRYDEPGHMQQWLLANGVPGTKVVPDYAGFDTYDSCQRAVRVFGVTAAIVVTQSFHIERAVTLCRQAGMDAVGVGDDSARQWRLQWDRATVREQGAYLKAMVDVVTRRDPVFLGPHETGVEKALAAPR</sequence>
<accession>A0ABV8LRQ9</accession>
<name>A0ABV8LRQ9_9ACTN</name>
<feature type="domain" description="DUF218" evidence="1">
    <location>
        <begin position="49"/>
        <end position="166"/>
    </location>
</feature>
<reference evidence="3" key="1">
    <citation type="journal article" date="2019" name="Int. J. Syst. Evol. Microbiol.">
        <title>The Global Catalogue of Microorganisms (GCM) 10K type strain sequencing project: providing services to taxonomists for standard genome sequencing and annotation.</title>
        <authorList>
            <consortium name="The Broad Institute Genomics Platform"/>
            <consortium name="The Broad Institute Genome Sequencing Center for Infectious Disease"/>
            <person name="Wu L."/>
            <person name="Ma J."/>
        </authorList>
    </citation>
    <scope>NUCLEOTIDE SEQUENCE [LARGE SCALE GENOMIC DNA]</scope>
    <source>
        <strain evidence="3">CGMCC 4.7289</strain>
    </source>
</reference>
<organism evidence="2 3">
    <name type="scientific">Hamadaea flava</name>
    <dbReference type="NCBI Taxonomy" id="1742688"/>
    <lineage>
        <taxon>Bacteria</taxon>
        <taxon>Bacillati</taxon>
        <taxon>Actinomycetota</taxon>
        <taxon>Actinomycetes</taxon>
        <taxon>Micromonosporales</taxon>
        <taxon>Micromonosporaceae</taxon>
        <taxon>Hamadaea</taxon>
    </lineage>
</organism>
<dbReference type="InterPro" id="IPR051599">
    <property type="entry name" value="Cell_Envelope_Assoc"/>
</dbReference>
<comment type="caution">
    <text evidence="2">The sequence shown here is derived from an EMBL/GenBank/DDBJ whole genome shotgun (WGS) entry which is preliminary data.</text>
</comment>
<dbReference type="PANTHER" id="PTHR30336">
    <property type="entry name" value="INNER MEMBRANE PROTEIN, PROBABLE PERMEASE"/>
    <property type="match status" value="1"/>
</dbReference>
<gene>
    <name evidence="2" type="ORF">ACFOZ4_23935</name>
</gene>
<keyword evidence="3" id="KW-1185">Reference proteome</keyword>
<evidence type="ECO:0000259" key="1">
    <source>
        <dbReference type="Pfam" id="PF02698"/>
    </source>
</evidence>
<dbReference type="Proteomes" id="UP001595816">
    <property type="component" value="Unassembled WGS sequence"/>
</dbReference>
<dbReference type="EMBL" id="JBHSAY010000013">
    <property type="protein sequence ID" value="MFC4133672.1"/>
    <property type="molecule type" value="Genomic_DNA"/>
</dbReference>
<dbReference type="PANTHER" id="PTHR30336:SF6">
    <property type="entry name" value="INTEGRAL MEMBRANE PROTEIN"/>
    <property type="match status" value="1"/>
</dbReference>
<dbReference type="Pfam" id="PF02698">
    <property type="entry name" value="DUF218"/>
    <property type="match status" value="1"/>
</dbReference>
<evidence type="ECO:0000313" key="3">
    <source>
        <dbReference type="Proteomes" id="UP001595816"/>
    </source>
</evidence>